<protein>
    <submittedName>
        <fullName evidence="1">Uncharacterized protein</fullName>
    </submittedName>
</protein>
<name>A0A951PNA2_9CYAN</name>
<gene>
    <name evidence="1" type="ORF">KME25_15785</name>
</gene>
<comment type="caution">
    <text evidence="1">The sequence shown here is derived from an EMBL/GenBank/DDBJ whole genome shotgun (WGS) entry which is preliminary data.</text>
</comment>
<evidence type="ECO:0000313" key="2">
    <source>
        <dbReference type="Proteomes" id="UP000753908"/>
    </source>
</evidence>
<evidence type="ECO:0000313" key="1">
    <source>
        <dbReference type="EMBL" id="MBW4545888.1"/>
    </source>
</evidence>
<dbReference type="EMBL" id="JAHHIF010000019">
    <property type="protein sequence ID" value="MBW4545888.1"/>
    <property type="molecule type" value="Genomic_DNA"/>
</dbReference>
<reference evidence="1" key="1">
    <citation type="submission" date="2021-05" db="EMBL/GenBank/DDBJ databases">
        <authorList>
            <person name="Pietrasiak N."/>
            <person name="Ward R."/>
            <person name="Stajich J.E."/>
            <person name="Kurbessoian T."/>
        </authorList>
    </citation>
    <scope>NUCLEOTIDE SEQUENCE</scope>
    <source>
        <strain evidence="1">CPER-KK1</strain>
    </source>
</reference>
<dbReference type="AlphaFoldDB" id="A0A951PNA2"/>
<sequence length="84" mass="9520">MERFHFERLLSTRLRRRSLLVSAGALTGIVLASQWPSRRVVAQPRFSDYPFKLGIASGDPLPDSKAQLNLLSTPDCLCWEFCLL</sequence>
<proteinExistence type="predicted"/>
<accession>A0A951PNA2</accession>
<organism evidence="1 2">
    <name type="scientific">Symplocastrum torsivum CPER-KK1</name>
    <dbReference type="NCBI Taxonomy" id="450513"/>
    <lineage>
        <taxon>Bacteria</taxon>
        <taxon>Bacillati</taxon>
        <taxon>Cyanobacteriota</taxon>
        <taxon>Cyanophyceae</taxon>
        <taxon>Oscillatoriophycideae</taxon>
        <taxon>Oscillatoriales</taxon>
        <taxon>Microcoleaceae</taxon>
        <taxon>Symplocastrum</taxon>
    </lineage>
</organism>
<reference evidence="1" key="2">
    <citation type="journal article" date="2022" name="Microbiol. Resour. Announc.">
        <title>Metagenome Sequencing to Explore Phylogenomics of Terrestrial Cyanobacteria.</title>
        <authorList>
            <person name="Ward R.D."/>
            <person name="Stajich J.E."/>
            <person name="Johansen J.R."/>
            <person name="Huntemann M."/>
            <person name="Clum A."/>
            <person name="Foster B."/>
            <person name="Foster B."/>
            <person name="Roux S."/>
            <person name="Palaniappan K."/>
            <person name="Varghese N."/>
            <person name="Mukherjee S."/>
            <person name="Reddy T.B.K."/>
            <person name="Daum C."/>
            <person name="Copeland A."/>
            <person name="Chen I.A."/>
            <person name="Ivanova N.N."/>
            <person name="Kyrpides N.C."/>
            <person name="Shapiro N."/>
            <person name="Eloe-Fadrosh E.A."/>
            <person name="Pietrasiak N."/>
        </authorList>
    </citation>
    <scope>NUCLEOTIDE SEQUENCE</scope>
    <source>
        <strain evidence="1">CPER-KK1</strain>
    </source>
</reference>
<dbReference type="Proteomes" id="UP000753908">
    <property type="component" value="Unassembled WGS sequence"/>
</dbReference>